<name>A0A840Q9Q6_9PSEU</name>
<feature type="domain" description="Ferritin-like diiron" evidence="8">
    <location>
        <begin position="9"/>
        <end position="154"/>
    </location>
</feature>
<dbReference type="InterPro" id="IPR008331">
    <property type="entry name" value="Ferritin_DPS_dom"/>
</dbReference>
<keyword evidence="4 5" id="KW-0408">Iron</keyword>
<evidence type="ECO:0000259" key="8">
    <source>
        <dbReference type="PROSITE" id="PS50905"/>
    </source>
</evidence>
<dbReference type="Pfam" id="PF00210">
    <property type="entry name" value="Ferritin"/>
    <property type="match status" value="1"/>
</dbReference>
<feature type="compositionally biased region" description="Basic and acidic residues" evidence="7">
    <location>
        <begin position="165"/>
        <end position="174"/>
    </location>
</feature>
<keyword evidence="2 5" id="KW-0479">Metal-binding</keyword>
<evidence type="ECO:0000256" key="5">
    <source>
        <dbReference type="PIRSR" id="PIRSR601519-1"/>
    </source>
</evidence>
<evidence type="ECO:0000256" key="7">
    <source>
        <dbReference type="SAM" id="MobiDB-lite"/>
    </source>
</evidence>
<dbReference type="SUPFAM" id="SSF47240">
    <property type="entry name" value="Ferritin-like"/>
    <property type="match status" value="1"/>
</dbReference>
<evidence type="ECO:0000256" key="4">
    <source>
        <dbReference type="ARBA" id="ARBA00023004"/>
    </source>
</evidence>
<dbReference type="PANTHER" id="PTHR11431:SF127">
    <property type="entry name" value="BACTERIAL NON-HEME FERRITIN"/>
    <property type="match status" value="1"/>
</dbReference>
<evidence type="ECO:0000256" key="3">
    <source>
        <dbReference type="ARBA" id="ARBA00023002"/>
    </source>
</evidence>
<dbReference type="GO" id="GO:0008198">
    <property type="term" value="F:ferrous iron binding"/>
    <property type="evidence" value="ECO:0007669"/>
    <property type="project" value="TreeGrafter"/>
</dbReference>
<dbReference type="PROSITE" id="PS50905">
    <property type="entry name" value="FERRITIN_LIKE"/>
    <property type="match status" value="1"/>
</dbReference>
<feature type="region of interest" description="Disordered" evidence="7">
    <location>
        <begin position="165"/>
        <end position="186"/>
    </location>
</feature>
<dbReference type="PANTHER" id="PTHR11431">
    <property type="entry name" value="FERRITIN"/>
    <property type="match status" value="1"/>
</dbReference>
<dbReference type="GO" id="GO:0005829">
    <property type="term" value="C:cytosol"/>
    <property type="evidence" value="ECO:0007669"/>
    <property type="project" value="TreeGrafter"/>
</dbReference>
<evidence type="ECO:0000256" key="1">
    <source>
        <dbReference type="ARBA" id="ARBA00022434"/>
    </source>
</evidence>
<evidence type="ECO:0000313" key="9">
    <source>
        <dbReference type="EMBL" id="MBB5157504.1"/>
    </source>
</evidence>
<keyword evidence="10" id="KW-1185">Reference proteome</keyword>
<dbReference type="InterPro" id="IPR001519">
    <property type="entry name" value="Ferritin"/>
</dbReference>
<dbReference type="GO" id="GO:0008199">
    <property type="term" value="F:ferric iron binding"/>
    <property type="evidence" value="ECO:0007669"/>
    <property type="project" value="InterPro"/>
</dbReference>
<gene>
    <name evidence="9" type="ORF">BJ970_005038</name>
</gene>
<comment type="caution">
    <text evidence="9">The sequence shown here is derived from an EMBL/GenBank/DDBJ whole genome shotgun (WGS) entry which is preliminary data.</text>
</comment>
<dbReference type="InterPro" id="IPR009040">
    <property type="entry name" value="Ferritin-like_diiron"/>
</dbReference>
<dbReference type="CDD" id="cd01055">
    <property type="entry name" value="Nonheme_Ferritin"/>
    <property type="match status" value="1"/>
</dbReference>
<organism evidence="9 10">
    <name type="scientific">Saccharopolyspora phatthalungensis</name>
    <dbReference type="NCBI Taxonomy" id="664693"/>
    <lineage>
        <taxon>Bacteria</taxon>
        <taxon>Bacillati</taxon>
        <taxon>Actinomycetota</taxon>
        <taxon>Actinomycetes</taxon>
        <taxon>Pseudonocardiales</taxon>
        <taxon>Pseudonocardiaceae</taxon>
        <taxon>Saccharopolyspora</taxon>
    </lineage>
</organism>
<dbReference type="GO" id="GO:0006826">
    <property type="term" value="P:iron ion transport"/>
    <property type="evidence" value="ECO:0007669"/>
    <property type="project" value="InterPro"/>
</dbReference>
<dbReference type="Proteomes" id="UP000584374">
    <property type="component" value="Unassembled WGS sequence"/>
</dbReference>
<protein>
    <recommendedName>
        <fullName evidence="6">Ferritin</fullName>
    </recommendedName>
</protein>
<dbReference type="InterPro" id="IPR041719">
    <property type="entry name" value="Ferritin_prok"/>
</dbReference>
<dbReference type="Gene3D" id="1.20.1260.10">
    <property type="match status" value="1"/>
</dbReference>
<reference evidence="9 10" key="1">
    <citation type="submission" date="2020-08" db="EMBL/GenBank/DDBJ databases">
        <title>Sequencing the genomes of 1000 actinobacteria strains.</title>
        <authorList>
            <person name="Klenk H.-P."/>
        </authorList>
    </citation>
    <scope>NUCLEOTIDE SEQUENCE [LARGE SCALE GENOMIC DNA]</scope>
    <source>
        <strain evidence="9 10">DSM 45584</strain>
    </source>
</reference>
<dbReference type="GO" id="GO:0004322">
    <property type="term" value="F:ferroxidase activity"/>
    <property type="evidence" value="ECO:0007669"/>
    <property type="project" value="TreeGrafter"/>
</dbReference>
<dbReference type="EMBL" id="JACHIW010000001">
    <property type="protein sequence ID" value="MBB5157504.1"/>
    <property type="molecule type" value="Genomic_DNA"/>
</dbReference>
<dbReference type="RefSeq" id="WP_184728409.1">
    <property type="nucleotide sequence ID" value="NZ_JACHIW010000001.1"/>
</dbReference>
<evidence type="ECO:0000313" key="10">
    <source>
        <dbReference type="Proteomes" id="UP000584374"/>
    </source>
</evidence>
<dbReference type="InterPro" id="IPR009078">
    <property type="entry name" value="Ferritin-like_SF"/>
</dbReference>
<evidence type="ECO:0000256" key="2">
    <source>
        <dbReference type="ARBA" id="ARBA00022723"/>
    </source>
</evidence>
<feature type="binding site" evidence="5">
    <location>
        <position position="136"/>
    </location>
    <ligand>
        <name>Fe cation</name>
        <dbReference type="ChEBI" id="CHEBI:24875"/>
        <label>1</label>
    </ligand>
</feature>
<evidence type="ECO:0000256" key="6">
    <source>
        <dbReference type="RuleBase" id="RU361145"/>
    </source>
</evidence>
<proteinExistence type="predicted"/>
<dbReference type="InterPro" id="IPR012347">
    <property type="entry name" value="Ferritin-like"/>
</dbReference>
<dbReference type="GO" id="GO:0006879">
    <property type="term" value="P:intracellular iron ion homeostasis"/>
    <property type="evidence" value="ECO:0007669"/>
    <property type="project" value="UniProtKB-KW"/>
</dbReference>
<keyword evidence="3" id="KW-0560">Oxidoreductase</keyword>
<feature type="binding site" evidence="5">
    <location>
        <position position="103"/>
    </location>
    <ligand>
        <name>Fe cation</name>
        <dbReference type="ChEBI" id="CHEBI:24875"/>
        <label>1</label>
    </ligand>
</feature>
<keyword evidence="1 6" id="KW-0409">Iron storage</keyword>
<sequence>MTGIVKKIEPRTSRAQNLLENQVGNELTVSQQYLAAAVWYDQRDLPRLASYFYRHAVKKRNDAMRIVQYMLDNNIEVEIPGVPAVCNDFSDPRELIALALEQERNVTEEVTTLSRAVREEGDYLGEQFMRWFLTEQVEEVSEMTTMLNVMDRSQGNMFDMEDYLKRDPVGDSRNESMAPSVAGGKL</sequence>
<feature type="binding site" evidence="5">
    <location>
        <position position="26"/>
    </location>
    <ligand>
        <name>Fe cation</name>
        <dbReference type="ChEBI" id="CHEBI:24875"/>
        <label>1</label>
    </ligand>
</feature>
<accession>A0A840Q9Q6</accession>
<dbReference type="AlphaFoldDB" id="A0A840Q9Q6"/>